<reference evidence="2" key="1">
    <citation type="submission" date="2020-12" db="EMBL/GenBank/DDBJ databases">
        <title>Metabolic potential, ecology and presence of endohyphal bacteria is reflected in genomic diversity of Mucoromycotina.</title>
        <authorList>
            <person name="Muszewska A."/>
            <person name="Okrasinska A."/>
            <person name="Steczkiewicz K."/>
            <person name="Drgas O."/>
            <person name="Orlowska M."/>
            <person name="Perlinska-Lenart U."/>
            <person name="Aleksandrzak-Piekarczyk T."/>
            <person name="Szatraj K."/>
            <person name="Zielenkiewicz U."/>
            <person name="Pilsyk S."/>
            <person name="Malc E."/>
            <person name="Mieczkowski P."/>
            <person name="Kruszewska J.S."/>
            <person name="Biernat P."/>
            <person name="Pawlowska J."/>
        </authorList>
    </citation>
    <scope>NUCLEOTIDE SEQUENCE</scope>
    <source>
        <strain evidence="2">CBS 226.32</strain>
    </source>
</reference>
<comment type="caution">
    <text evidence="2">The sequence shown here is derived from an EMBL/GenBank/DDBJ whole genome shotgun (WGS) entry which is preliminary data.</text>
</comment>
<sequence length="724" mass="84119">MIEIDIVKASANKPLNSYNDDTDISEADTALNTPTDSLTDAFVRRFSSTSSSHSLCNAIKRKPSITPSNSKTSYSSSPELLHKIQALEMEVNQLVENEISLKSQLFMLKQQQQIQGKKSALDRINKHIDRFLTNNQQQKSNNKNANDLLGIELPTLFSNDVDQSDVGVTNIGDTINYSVSTAAAAAAATAAIDIPSVLIFRLKAMIDHFLSNNNIKEEKKGYEQGDVFFTELLSTLDSWQSYQFTAILDQQLEQKKEQDRVTRLLEALHKSLLRNKLMQKDMNLLTKQYKSDLKSIMKEQNQQLPMKKEKKASTITKPSSVVSHVDCEKTKLLLECQIQNLEMALTTCQDERDEYETTLEMVRREMETMLEELEDTRQQRLRYKTQASRLRAGLEAIQKKKKKRQTENEQDSANSTEEEEEEEEEEEDEARESIRLMYNEAERQAIDLDRECKRQALTLDSIRKELKLTEEKYQSMKSEKNKQTKKVEQSNRSLTRKIQMLELQLETNSTKPDISIATKKDVNEQEDKDGDLYHAKIHALQIALKAAKSDAIVQRTRIYQLERQSMIDPTQYIIQIQDMFKKEPATATTKITDLDYNKRLADRIEFEQREWKQKHLVQFQKKHDIDLLRVNREILTLSSRLTEIENEADITKSRHIEEMTLMKYQISMDFEKKLQRLMTLQRSKERELQNQMEVLFQKNQTLQDESLILYGRNMMMAHKLGKIA</sequence>
<dbReference type="Proteomes" id="UP000650833">
    <property type="component" value="Unassembled WGS sequence"/>
</dbReference>
<feature type="region of interest" description="Disordered" evidence="1">
    <location>
        <begin position="397"/>
        <end position="432"/>
    </location>
</feature>
<feature type="region of interest" description="Disordered" evidence="1">
    <location>
        <begin position="473"/>
        <end position="492"/>
    </location>
</feature>
<evidence type="ECO:0000256" key="1">
    <source>
        <dbReference type="SAM" id="MobiDB-lite"/>
    </source>
</evidence>
<feature type="compositionally biased region" description="Basic and acidic residues" evidence="1">
    <location>
        <begin position="473"/>
        <end position="489"/>
    </location>
</feature>
<accession>A0A8H7QGT5</accession>
<protein>
    <submittedName>
        <fullName evidence="2">Uncharacterized protein</fullName>
    </submittedName>
</protein>
<evidence type="ECO:0000313" key="3">
    <source>
        <dbReference type="Proteomes" id="UP000650833"/>
    </source>
</evidence>
<keyword evidence="3" id="KW-1185">Reference proteome</keyword>
<dbReference type="OrthoDB" id="2268639at2759"/>
<organism evidence="2 3">
    <name type="scientific">Mucor plumbeus</name>
    <dbReference type="NCBI Taxonomy" id="97098"/>
    <lineage>
        <taxon>Eukaryota</taxon>
        <taxon>Fungi</taxon>
        <taxon>Fungi incertae sedis</taxon>
        <taxon>Mucoromycota</taxon>
        <taxon>Mucoromycotina</taxon>
        <taxon>Mucoromycetes</taxon>
        <taxon>Mucorales</taxon>
        <taxon>Mucorineae</taxon>
        <taxon>Mucoraceae</taxon>
        <taxon>Mucor</taxon>
    </lineage>
</organism>
<dbReference type="AlphaFoldDB" id="A0A8H7QGT5"/>
<dbReference type="EMBL" id="JAEPRC010000782">
    <property type="protein sequence ID" value="KAG2191845.1"/>
    <property type="molecule type" value="Genomic_DNA"/>
</dbReference>
<evidence type="ECO:0000313" key="2">
    <source>
        <dbReference type="EMBL" id="KAG2191845.1"/>
    </source>
</evidence>
<gene>
    <name evidence="2" type="ORF">INT46_010557</name>
</gene>
<name>A0A8H7QGT5_9FUNG</name>
<feature type="compositionally biased region" description="Acidic residues" evidence="1">
    <location>
        <begin position="416"/>
        <end position="430"/>
    </location>
</feature>
<proteinExistence type="predicted"/>